<proteinExistence type="predicted"/>
<accession>A0AC60PIJ3</accession>
<dbReference type="EMBL" id="JABSTQ010010564">
    <property type="protein sequence ID" value="KAG0419916.1"/>
    <property type="molecule type" value="Genomic_DNA"/>
</dbReference>
<organism evidence="1 2">
    <name type="scientific">Ixodes persulcatus</name>
    <name type="common">Taiga tick</name>
    <dbReference type="NCBI Taxonomy" id="34615"/>
    <lineage>
        <taxon>Eukaryota</taxon>
        <taxon>Metazoa</taxon>
        <taxon>Ecdysozoa</taxon>
        <taxon>Arthropoda</taxon>
        <taxon>Chelicerata</taxon>
        <taxon>Arachnida</taxon>
        <taxon>Acari</taxon>
        <taxon>Parasitiformes</taxon>
        <taxon>Ixodida</taxon>
        <taxon>Ixodoidea</taxon>
        <taxon>Ixodidae</taxon>
        <taxon>Ixodinae</taxon>
        <taxon>Ixodes</taxon>
    </lineage>
</organism>
<evidence type="ECO:0000313" key="2">
    <source>
        <dbReference type="Proteomes" id="UP000805193"/>
    </source>
</evidence>
<gene>
    <name evidence="1" type="ORF">HPB47_003804</name>
</gene>
<reference evidence="1 2" key="1">
    <citation type="journal article" date="2020" name="Cell">
        <title>Large-Scale Comparative Analyses of Tick Genomes Elucidate Their Genetic Diversity and Vector Capacities.</title>
        <authorList>
            <consortium name="Tick Genome and Microbiome Consortium (TIGMIC)"/>
            <person name="Jia N."/>
            <person name="Wang J."/>
            <person name="Shi W."/>
            <person name="Du L."/>
            <person name="Sun Y."/>
            <person name="Zhan W."/>
            <person name="Jiang J.F."/>
            <person name="Wang Q."/>
            <person name="Zhang B."/>
            <person name="Ji P."/>
            <person name="Bell-Sakyi L."/>
            <person name="Cui X.M."/>
            <person name="Yuan T.T."/>
            <person name="Jiang B.G."/>
            <person name="Yang W.F."/>
            <person name="Lam T.T."/>
            <person name="Chang Q.C."/>
            <person name="Ding S.J."/>
            <person name="Wang X.J."/>
            <person name="Zhu J.G."/>
            <person name="Ruan X.D."/>
            <person name="Zhao L."/>
            <person name="Wei J.T."/>
            <person name="Ye R.Z."/>
            <person name="Que T.C."/>
            <person name="Du C.H."/>
            <person name="Zhou Y.H."/>
            <person name="Cheng J.X."/>
            <person name="Dai P.F."/>
            <person name="Guo W.B."/>
            <person name="Han X.H."/>
            <person name="Huang E.J."/>
            <person name="Li L.F."/>
            <person name="Wei W."/>
            <person name="Gao Y.C."/>
            <person name="Liu J.Z."/>
            <person name="Shao H.Z."/>
            <person name="Wang X."/>
            <person name="Wang C.C."/>
            <person name="Yang T.C."/>
            <person name="Huo Q.B."/>
            <person name="Li W."/>
            <person name="Chen H.Y."/>
            <person name="Chen S.E."/>
            <person name="Zhou L.G."/>
            <person name="Ni X.B."/>
            <person name="Tian J.H."/>
            <person name="Sheng Y."/>
            <person name="Liu T."/>
            <person name="Pan Y.S."/>
            <person name="Xia L.Y."/>
            <person name="Li J."/>
            <person name="Zhao F."/>
            <person name="Cao W.C."/>
        </authorList>
    </citation>
    <scope>NUCLEOTIDE SEQUENCE [LARGE SCALE GENOMIC DNA]</scope>
    <source>
        <strain evidence="1">Iper-2018</strain>
    </source>
</reference>
<comment type="caution">
    <text evidence="1">The sequence shown here is derived from an EMBL/GenBank/DDBJ whole genome shotgun (WGS) entry which is preliminary data.</text>
</comment>
<sequence>MSERQRQRSGVAYDDSQMYILSSFQVSFFAFPSDPDVRKRWVVAIKRDEGKNFRITKYTKLCSLHFHQSDYLANIVGSRRYLKQGAVPSVFAFNVAKKPPRKKPRERQPPPAPAARKCFVGDDMRSDALADPASEDAVGDAASREDASNALDDLAGEDVMGEATTREDAITDTNTSTMGDITGHALANVDSVLNDDATISPDVDRGSCEKAWPTAEQSLSDCLHMRRLQDLEQETASQAVIQDLDLELQSYKDKLKRAEDTLSMTRSELHHALSKCKSFDDQEKELHETKRALFKSQRELELTLA</sequence>
<name>A0AC60PIJ3_IXOPE</name>
<keyword evidence="2" id="KW-1185">Reference proteome</keyword>
<evidence type="ECO:0000313" key="1">
    <source>
        <dbReference type="EMBL" id="KAG0419916.1"/>
    </source>
</evidence>
<protein>
    <submittedName>
        <fullName evidence="1">Uncharacterized protein</fullName>
    </submittedName>
</protein>
<dbReference type="Proteomes" id="UP000805193">
    <property type="component" value="Unassembled WGS sequence"/>
</dbReference>